<dbReference type="GO" id="GO:0070573">
    <property type="term" value="F:metallodipeptidase activity"/>
    <property type="evidence" value="ECO:0007669"/>
    <property type="project" value="InterPro"/>
</dbReference>
<feature type="non-terminal residue" evidence="1">
    <location>
        <position position="1"/>
    </location>
</feature>
<proteinExistence type="predicted"/>
<sequence>YTPASLEAEGKSKERAEQLIALVNRIVSESPDKFAIALSPDDIEKQFTERKISLPMGMENGSPIDGDLNNIQHFFDEGIRYITLAHSLSNHISDSSYDDNKVHGGLSHFGREVVREMNRVGMMIDISHVSDAAFWEVMDLSTAPAIASHSSARHFTPGFERNMNDEMIQKLAENEGVIMINYGSAFLTAEANQYSSLQDQAWEEFKTQNELDVSDKFGSVQGGARDQFDADYAELNPYPFASLDETLDHFDHVVNLTGSVDYVGIGSDYDGVGDTLPIDLKDVSTYPNLIEGLLKRGYSKDAIQKILGGNLLRVWRAVEAAAEH</sequence>
<dbReference type="PROSITE" id="PS51365">
    <property type="entry name" value="RENAL_DIPEPTIDASE_2"/>
    <property type="match status" value="1"/>
</dbReference>
<dbReference type="InterPro" id="IPR008257">
    <property type="entry name" value="Pept_M19"/>
</dbReference>
<dbReference type="EMBL" id="UINC01066402">
    <property type="protein sequence ID" value="SVB97078.1"/>
    <property type="molecule type" value="Genomic_DNA"/>
</dbReference>
<reference evidence="1" key="1">
    <citation type="submission" date="2018-05" db="EMBL/GenBank/DDBJ databases">
        <authorList>
            <person name="Lanie J.A."/>
            <person name="Ng W.-L."/>
            <person name="Kazmierczak K.M."/>
            <person name="Andrzejewski T.M."/>
            <person name="Davidsen T.M."/>
            <person name="Wayne K.J."/>
            <person name="Tettelin H."/>
            <person name="Glass J.I."/>
            <person name="Rusch D."/>
            <person name="Podicherti R."/>
            <person name="Tsui H.-C.T."/>
            <person name="Winkler M.E."/>
        </authorList>
    </citation>
    <scope>NUCLEOTIDE SEQUENCE</scope>
</reference>
<evidence type="ECO:0008006" key="2">
    <source>
        <dbReference type="Google" id="ProtNLM"/>
    </source>
</evidence>
<dbReference type="AlphaFoldDB" id="A0A382IBZ5"/>
<dbReference type="PANTHER" id="PTHR10443">
    <property type="entry name" value="MICROSOMAL DIPEPTIDASE"/>
    <property type="match status" value="1"/>
</dbReference>
<name>A0A382IBZ5_9ZZZZ</name>
<dbReference type="PANTHER" id="PTHR10443:SF12">
    <property type="entry name" value="DIPEPTIDASE"/>
    <property type="match status" value="1"/>
</dbReference>
<dbReference type="GO" id="GO:0006508">
    <property type="term" value="P:proteolysis"/>
    <property type="evidence" value="ECO:0007669"/>
    <property type="project" value="InterPro"/>
</dbReference>
<accession>A0A382IBZ5</accession>
<dbReference type="SUPFAM" id="SSF51556">
    <property type="entry name" value="Metallo-dependent hydrolases"/>
    <property type="match status" value="1"/>
</dbReference>
<organism evidence="1">
    <name type="scientific">marine metagenome</name>
    <dbReference type="NCBI Taxonomy" id="408172"/>
    <lineage>
        <taxon>unclassified sequences</taxon>
        <taxon>metagenomes</taxon>
        <taxon>ecological metagenomes</taxon>
    </lineage>
</organism>
<gene>
    <name evidence="1" type="ORF">METZ01_LOCUS249932</name>
</gene>
<dbReference type="Pfam" id="PF01244">
    <property type="entry name" value="Peptidase_M19"/>
    <property type="match status" value="1"/>
</dbReference>
<dbReference type="Gene3D" id="3.20.20.140">
    <property type="entry name" value="Metal-dependent hydrolases"/>
    <property type="match status" value="1"/>
</dbReference>
<protein>
    <recommendedName>
        <fullName evidence="2">Peptidase M19</fullName>
    </recommendedName>
</protein>
<evidence type="ECO:0000313" key="1">
    <source>
        <dbReference type="EMBL" id="SVB97078.1"/>
    </source>
</evidence>
<dbReference type="InterPro" id="IPR032466">
    <property type="entry name" value="Metal_Hydrolase"/>
</dbReference>